<gene>
    <name evidence="2" type="primary">rbfA</name>
    <name evidence="3" type="ORF">DFR31_0714</name>
</gene>
<keyword evidence="4" id="KW-1185">Reference proteome</keyword>
<dbReference type="InterPro" id="IPR023799">
    <property type="entry name" value="RbfA_dom_sf"/>
</dbReference>
<dbReference type="HAMAP" id="MF_00003">
    <property type="entry name" value="RbfA"/>
    <property type="match status" value="1"/>
</dbReference>
<dbReference type="GO" id="GO:0030490">
    <property type="term" value="P:maturation of SSU-rRNA"/>
    <property type="evidence" value="ECO:0007669"/>
    <property type="project" value="UniProtKB-UniRule"/>
</dbReference>
<comment type="subunit">
    <text evidence="2">Monomer. Binds 30S ribosomal subunits, but not 50S ribosomal subunits or 70S ribosomes.</text>
</comment>
<dbReference type="Pfam" id="PF02033">
    <property type="entry name" value="RBFA"/>
    <property type="match status" value="1"/>
</dbReference>
<sequence>MPRDFPRTRRVGEQIQRELAELIRDELRDPRLGMVTVSEVEVSRDLAHAKVFVTALGGSAEENAETVAVLSKASGYLRKLLGQRLRLRQVPALHFHHDTAFDRGDRLSRLIDEAVEEDRHQDDDKPKG</sequence>
<dbReference type="PANTHER" id="PTHR33515">
    <property type="entry name" value="RIBOSOME-BINDING FACTOR A, CHLOROPLASTIC-RELATED"/>
    <property type="match status" value="1"/>
</dbReference>
<dbReference type="Proteomes" id="UP000275461">
    <property type="component" value="Unassembled WGS sequence"/>
</dbReference>
<dbReference type="AlphaFoldDB" id="A0A498C6W8"/>
<dbReference type="InterPro" id="IPR015946">
    <property type="entry name" value="KH_dom-like_a/b"/>
</dbReference>
<name>A0A498C6W8_9GAMM</name>
<dbReference type="GO" id="GO:0043024">
    <property type="term" value="F:ribosomal small subunit binding"/>
    <property type="evidence" value="ECO:0007669"/>
    <property type="project" value="TreeGrafter"/>
</dbReference>
<proteinExistence type="inferred from homology"/>
<reference evidence="3 4" key="1">
    <citation type="submission" date="2018-10" db="EMBL/GenBank/DDBJ databases">
        <title>Genomic Encyclopedia of Type Strains, Phase IV (KMG-IV): sequencing the most valuable type-strain genomes for metagenomic binning, comparative biology and taxonomic classification.</title>
        <authorList>
            <person name="Goeker M."/>
        </authorList>
    </citation>
    <scope>NUCLEOTIDE SEQUENCE [LARGE SCALE GENOMIC DNA]</scope>
    <source>
        <strain evidence="3 4">DSM 12769</strain>
    </source>
</reference>
<dbReference type="InterPro" id="IPR020053">
    <property type="entry name" value="Ribosome-bd_factorA_CS"/>
</dbReference>
<keyword evidence="2" id="KW-0963">Cytoplasm</keyword>
<evidence type="ECO:0000313" key="4">
    <source>
        <dbReference type="Proteomes" id="UP000275461"/>
    </source>
</evidence>
<dbReference type="OrthoDB" id="307788at2"/>
<dbReference type="NCBIfam" id="TIGR00082">
    <property type="entry name" value="rbfA"/>
    <property type="match status" value="1"/>
</dbReference>
<evidence type="ECO:0000313" key="3">
    <source>
        <dbReference type="EMBL" id="RLK50807.1"/>
    </source>
</evidence>
<protein>
    <recommendedName>
        <fullName evidence="2">Ribosome-binding factor A</fullName>
    </recommendedName>
</protein>
<evidence type="ECO:0000256" key="2">
    <source>
        <dbReference type="HAMAP-Rule" id="MF_00003"/>
    </source>
</evidence>
<dbReference type="InterPro" id="IPR000238">
    <property type="entry name" value="RbfA"/>
</dbReference>
<evidence type="ECO:0000256" key="1">
    <source>
        <dbReference type="ARBA" id="ARBA00022517"/>
    </source>
</evidence>
<dbReference type="EMBL" id="RCDA01000001">
    <property type="protein sequence ID" value="RLK50807.1"/>
    <property type="molecule type" value="Genomic_DNA"/>
</dbReference>
<dbReference type="PROSITE" id="PS01319">
    <property type="entry name" value="RBFA"/>
    <property type="match status" value="1"/>
</dbReference>
<dbReference type="RefSeq" id="WP_121441264.1">
    <property type="nucleotide sequence ID" value="NZ_RCDA01000001.1"/>
</dbReference>
<comment type="similarity">
    <text evidence="2">Belongs to the RbfA family.</text>
</comment>
<comment type="subcellular location">
    <subcellularLocation>
        <location evidence="2">Cytoplasm</location>
    </subcellularLocation>
</comment>
<dbReference type="SUPFAM" id="SSF89919">
    <property type="entry name" value="Ribosome-binding factor A, RbfA"/>
    <property type="match status" value="1"/>
</dbReference>
<keyword evidence="1 2" id="KW-0690">Ribosome biogenesis</keyword>
<comment type="function">
    <text evidence="2">One of several proteins that assist in the late maturation steps of the functional core of the 30S ribosomal subunit. Associates with free 30S ribosomal subunits (but not with 30S subunits that are part of 70S ribosomes or polysomes). Required for efficient processing of 16S rRNA. May interact with the 5'-terminal helix region of 16S rRNA.</text>
</comment>
<dbReference type="Gene3D" id="3.30.300.20">
    <property type="match status" value="1"/>
</dbReference>
<organism evidence="3 4">
    <name type="scientific">Alkalispirillum mobile</name>
    <dbReference type="NCBI Taxonomy" id="85925"/>
    <lineage>
        <taxon>Bacteria</taxon>
        <taxon>Pseudomonadati</taxon>
        <taxon>Pseudomonadota</taxon>
        <taxon>Gammaproteobacteria</taxon>
        <taxon>Chromatiales</taxon>
        <taxon>Ectothiorhodospiraceae</taxon>
        <taxon>Alkalispirillum</taxon>
    </lineage>
</organism>
<dbReference type="GO" id="GO:0005829">
    <property type="term" value="C:cytosol"/>
    <property type="evidence" value="ECO:0007669"/>
    <property type="project" value="TreeGrafter"/>
</dbReference>
<accession>A0A498C6W8</accession>
<comment type="caution">
    <text evidence="3">The sequence shown here is derived from an EMBL/GenBank/DDBJ whole genome shotgun (WGS) entry which is preliminary data.</text>
</comment>
<dbReference type="PANTHER" id="PTHR33515:SF1">
    <property type="entry name" value="RIBOSOME-BINDING FACTOR A, CHLOROPLASTIC-RELATED"/>
    <property type="match status" value="1"/>
</dbReference>